<dbReference type="Proteomes" id="UP000547510">
    <property type="component" value="Unassembled WGS sequence"/>
</dbReference>
<organism evidence="2 3">
    <name type="scientific">Saccharothrix tamanrassetensis</name>
    <dbReference type="NCBI Taxonomy" id="1051531"/>
    <lineage>
        <taxon>Bacteria</taxon>
        <taxon>Bacillati</taxon>
        <taxon>Actinomycetota</taxon>
        <taxon>Actinomycetes</taxon>
        <taxon>Pseudonocardiales</taxon>
        <taxon>Pseudonocardiaceae</taxon>
        <taxon>Saccharothrix</taxon>
    </lineage>
</organism>
<comment type="caution">
    <text evidence="2">The sequence shown here is derived from an EMBL/GenBank/DDBJ whole genome shotgun (WGS) entry which is preliminary data.</text>
</comment>
<name>A0A841CIN3_9PSEU</name>
<protein>
    <submittedName>
        <fullName evidence="2">Uncharacterized protein (TIGR03083 family)</fullName>
    </submittedName>
</protein>
<evidence type="ECO:0000259" key="1">
    <source>
        <dbReference type="Pfam" id="PF11716"/>
    </source>
</evidence>
<dbReference type="AlphaFoldDB" id="A0A841CIN3"/>
<dbReference type="EMBL" id="JACHJN010000003">
    <property type="protein sequence ID" value="MBB5955506.1"/>
    <property type="molecule type" value="Genomic_DNA"/>
</dbReference>
<evidence type="ECO:0000313" key="3">
    <source>
        <dbReference type="Proteomes" id="UP000547510"/>
    </source>
</evidence>
<dbReference type="Gene3D" id="1.20.120.450">
    <property type="entry name" value="dinb family like domain"/>
    <property type="match status" value="1"/>
</dbReference>
<reference evidence="2 3" key="1">
    <citation type="submission" date="2020-08" db="EMBL/GenBank/DDBJ databases">
        <title>Genomic Encyclopedia of Type Strains, Phase III (KMG-III): the genomes of soil and plant-associated and newly described type strains.</title>
        <authorList>
            <person name="Whitman W."/>
        </authorList>
    </citation>
    <scope>NUCLEOTIDE SEQUENCE [LARGE SCALE GENOMIC DNA]</scope>
    <source>
        <strain evidence="2 3">CECT 8640</strain>
    </source>
</reference>
<dbReference type="NCBIfam" id="TIGR03083">
    <property type="entry name" value="maleylpyruvate isomerase family mycothiol-dependent enzyme"/>
    <property type="match status" value="1"/>
</dbReference>
<dbReference type="Pfam" id="PF11716">
    <property type="entry name" value="MDMPI_N"/>
    <property type="match status" value="1"/>
</dbReference>
<evidence type="ECO:0000313" key="2">
    <source>
        <dbReference type="EMBL" id="MBB5955506.1"/>
    </source>
</evidence>
<gene>
    <name evidence="2" type="ORF">FHS29_002087</name>
</gene>
<dbReference type="InterPro" id="IPR034660">
    <property type="entry name" value="DinB/YfiT-like"/>
</dbReference>
<accession>A0A841CIN3</accession>
<sequence length="191" mass="20669">MDADDLTRAADECAAFLGGAVDADWTVAVPDLDWTVAQTVAHVGDVLLWYATEFAAGPRELSTVDLEVRPSTPPADLVATLRSFTTVLARVVAGAPDAALGWHPWGMSDGSGFAGMGCDELLVHTSDAGRGLGLDFVPSEDLAERVVRRLFPEAPADTDPWQTLLWANGRQALGDLPRRRKWRWTTDPRES</sequence>
<dbReference type="GO" id="GO:0046872">
    <property type="term" value="F:metal ion binding"/>
    <property type="evidence" value="ECO:0007669"/>
    <property type="project" value="InterPro"/>
</dbReference>
<dbReference type="InterPro" id="IPR017517">
    <property type="entry name" value="Maleyloyr_isom"/>
</dbReference>
<proteinExistence type="predicted"/>
<dbReference type="SUPFAM" id="SSF109854">
    <property type="entry name" value="DinB/YfiT-like putative metalloenzymes"/>
    <property type="match status" value="1"/>
</dbReference>
<keyword evidence="3" id="KW-1185">Reference proteome</keyword>
<feature type="domain" description="Mycothiol-dependent maleylpyruvate isomerase metal-binding" evidence="1">
    <location>
        <begin position="7"/>
        <end position="128"/>
    </location>
</feature>
<dbReference type="InterPro" id="IPR024344">
    <property type="entry name" value="MDMPI_metal-binding"/>
</dbReference>
<dbReference type="RefSeq" id="WP_184690345.1">
    <property type="nucleotide sequence ID" value="NZ_JACHJN010000003.1"/>
</dbReference>